<feature type="region of interest" description="Disordered" evidence="1">
    <location>
        <begin position="165"/>
        <end position="219"/>
    </location>
</feature>
<gene>
    <name evidence="2" type="ORF">GOODEAATRI_009484</name>
</gene>
<dbReference type="Gene3D" id="3.30.505.10">
    <property type="entry name" value="SH2 domain"/>
    <property type="match status" value="1"/>
</dbReference>
<dbReference type="EMBL" id="JAHRIO010000531">
    <property type="protein sequence ID" value="MEQ2158171.1"/>
    <property type="molecule type" value="Genomic_DNA"/>
</dbReference>
<name>A0ABV0MGQ3_9TELE</name>
<evidence type="ECO:0000313" key="3">
    <source>
        <dbReference type="Proteomes" id="UP001476798"/>
    </source>
</evidence>
<sequence length="219" mass="23476">MGQSLLPCFHRDSGQPDVFFTLSYQSEDGPTSVRVQLNNLLFSLHGSQKTFTSLFALLAFYTSSPCKLTEPYRRQRPERLKQMCRRALVQTHGGGGFDPKVHEGADAPPLFTRGTHADPVKSSRGVRVCGICRELLRTAFASGGATSTCAGGCGRIRSIPLQRSSIHSSRHPPAPGPAGGQGAAAGCSCGLTEERGALDRVDRGGTEGTWGRTRSFSRP</sequence>
<proteinExistence type="predicted"/>
<feature type="compositionally biased region" description="Low complexity" evidence="1">
    <location>
        <begin position="209"/>
        <end position="219"/>
    </location>
</feature>
<dbReference type="InterPro" id="IPR036860">
    <property type="entry name" value="SH2_dom_sf"/>
</dbReference>
<evidence type="ECO:0000313" key="2">
    <source>
        <dbReference type="EMBL" id="MEQ2158171.1"/>
    </source>
</evidence>
<dbReference type="Proteomes" id="UP001476798">
    <property type="component" value="Unassembled WGS sequence"/>
</dbReference>
<feature type="compositionally biased region" description="Basic and acidic residues" evidence="1">
    <location>
        <begin position="192"/>
        <end position="205"/>
    </location>
</feature>
<keyword evidence="3" id="KW-1185">Reference proteome</keyword>
<organism evidence="2 3">
    <name type="scientific">Goodea atripinnis</name>
    <dbReference type="NCBI Taxonomy" id="208336"/>
    <lineage>
        <taxon>Eukaryota</taxon>
        <taxon>Metazoa</taxon>
        <taxon>Chordata</taxon>
        <taxon>Craniata</taxon>
        <taxon>Vertebrata</taxon>
        <taxon>Euteleostomi</taxon>
        <taxon>Actinopterygii</taxon>
        <taxon>Neopterygii</taxon>
        <taxon>Teleostei</taxon>
        <taxon>Neoteleostei</taxon>
        <taxon>Acanthomorphata</taxon>
        <taxon>Ovalentaria</taxon>
        <taxon>Atherinomorphae</taxon>
        <taxon>Cyprinodontiformes</taxon>
        <taxon>Goodeidae</taxon>
        <taxon>Goodea</taxon>
    </lineage>
</organism>
<evidence type="ECO:0000256" key="1">
    <source>
        <dbReference type="SAM" id="MobiDB-lite"/>
    </source>
</evidence>
<protein>
    <submittedName>
        <fullName evidence="2">Uncharacterized protein</fullName>
    </submittedName>
</protein>
<comment type="caution">
    <text evidence="2">The sequence shown here is derived from an EMBL/GenBank/DDBJ whole genome shotgun (WGS) entry which is preliminary data.</text>
</comment>
<dbReference type="SUPFAM" id="SSF55550">
    <property type="entry name" value="SH2 domain"/>
    <property type="match status" value="1"/>
</dbReference>
<accession>A0ABV0MGQ3</accession>
<reference evidence="2 3" key="1">
    <citation type="submission" date="2021-06" db="EMBL/GenBank/DDBJ databases">
        <authorList>
            <person name="Palmer J.M."/>
        </authorList>
    </citation>
    <scope>NUCLEOTIDE SEQUENCE [LARGE SCALE GENOMIC DNA]</scope>
    <source>
        <strain evidence="2 3">GA_2019</strain>
        <tissue evidence="2">Muscle</tissue>
    </source>
</reference>